<keyword evidence="1" id="KW-0560">Oxidoreductase</keyword>
<dbReference type="InterPro" id="IPR002347">
    <property type="entry name" value="SDR_fam"/>
</dbReference>
<name>A0AAP2Z5N9_9EURY</name>
<dbReference type="PANTHER" id="PTHR43157">
    <property type="entry name" value="PHOSPHATIDYLINOSITOL-GLYCAN BIOSYNTHESIS CLASS F PROTEIN-RELATED"/>
    <property type="match status" value="1"/>
</dbReference>
<dbReference type="EMBL" id="JAOPKA010000028">
    <property type="protein sequence ID" value="MCU4744434.1"/>
    <property type="molecule type" value="Genomic_DNA"/>
</dbReference>
<organism evidence="3 4">
    <name type="scientific">Natronoglomus mannanivorans</name>
    <dbReference type="NCBI Taxonomy" id="2979990"/>
    <lineage>
        <taxon>Archaea</taxon>
        <taxon>Methanobacteriati</taxon>
        <taxon>Methanobacteriota</taxon>
        <taxon>Stenosarchaea group</taxon>
        <taxon>Halobacteria</taxon>
        <taxon>Halobacteriales</taxon>
        <taxon>Natrialbaceae</taxon>
        <taxon>Natronoglomus</taxon>
    </lineage>
</organism>
<dbReference type="PANTHER" id="PTHR43157:SF31">
    <property type="entry name" value="PHOSPHATIDYLINOSITOL-GLYCAN BIOSYNTHESIS CLASS F PROTEIN"/>
    <property type="match status" value="1"/>
</dbReference>
<dbReference type="InterPro" id="IPR036291">
    <property type="entry name" value="NAD(P)-bd_dom_sf"/>
</dbReference>
<reference evidence="3" key="1">
    <citation type="submission" date="2022-09" db="EMBL/GenBank/DDBJ databases">
        <title>Enrichment on poylsaccharides allowed isolation of novel metabolic and taxonomic groups of Haloarchaea.</title>
        <authorList>
            <person name="Sorokin D.Y."/>
            <person name="Elcheninov A.G."/>
            <person name="Khizhniak T.V."/>
            <person name="Kolganova T.V."/>
            <person name="Kublanov I.V."/>
        </authorList>
    </citation>
    <scope>NUCLEOTIDE SEQUENCE</scope>
    <source>
        <strain evidence="3">AArc-xg1-1</strain>
    </source>
</reference>
<proteinExistence type="predicted"/>
<evidence type="ECO:0000313" key="4">
    <source>
        <dbReference type="Proteomes" id="UP001321018"/>
    </source>
</evidence>
<accession>A0AAP2Z5N9</accession>
<dbReference type="Pfam" id="PF00106">
    <property type="entry name" value="adh_short"/>
    <property type="match status" value="1"/>
</dbReference>
<gene>
    <name evidence="3" type="ORF">OB960_23975</name>
</gene>
<feature type="region of interest" description="Disordered" evidence="2">
    <location>
        <begin position="263"/>
        <end position="291"/>
    </location>
</feature>
<evidence type="ECO:0000256" key="2">
    <source>
        <dbReference type="SAM" id="MobiDB-lite"/>
    </source>
</evidence>
<dbReference type="Gene3D" id="3.40.50.720">
    <property type="entry name" value="NAD(P)-binding Rossmann-like Domain"/>
    <property type="match status" value="1"/>
</dbReference>
<dbReference type="AlphaFoldDB" id="A0AAP2Z5N9"/>
<dbReference type="Proteomes" id="UP001321018">
    <property type="component" value="Unassembled WGS sequence"/>
</dbReference>
<dbReference type="PRINTS" id="PR00081">
    <property type="entry name" value="GDHRDH"/>
</dbReference>
<dbReference type="SUPFAM" id="SSF51735">
    <property type="entry name" value="NAD(P)-binding Rossmann-fold domains"/>
    <property type="match status" value="1"/>
</dbReference>
<dbReference type="RefSeq" id="WP_338006239.1">
    <property type="nucleotide sequence ID" value="NZ_JAOPKA010000028.1"/>
</dbReference>
<dbReference type="CDD" id="cd05327">
    <property type="entry name" value="retinol-DH_like_SDR_c_like"/>
    <property type="match status" value="1"/>
</dbReference>
<protein>
    <submittedName>
        <fullName evidence="3">SDR family oxidoreductase</fullName>
    </submittedName>
</protein>
<evidence type="ECO:0000313" key="3">
    <source>
        <dbReference type="EMBL" id="MCU4744434.1"/>
    </source>
</evidence>
<dbReference type="GO" id="GO:0016491">
    <property type="term" value="F:oxidoreductase activity"/>
    <property type="evidence" value="ECO:0007669"/>
    <property type="project" value="UniProtKB-KW"/>
</dbReference>
<evidence type="ECO:0000256" key="1">
    <source>
        <dbReference type="ARBA" id="ARBA00023002"/>
    </source>
</evidence>
<sequence>MTDSDSNRLDDLETHTILLTGGTSGIGRVAAGRFAERGATVAIVGRNGARGERIADELTNRTPGTVRFHRTDLAERAAVRALADEVRETYDRLDVLAHNAGLSSRTRSETADGIELTVAVNHLAPYLLTHDLLDRVRESAPARIVVTASGIHRRGDLEFSDGKFAFESETDAEYDSFEAYARSKLANVAFTVELADRLSGDVTANCFHPGFVPSTGLFREAPLWTRAAMRIMSAVPGVGSTPERGAERLVRLATAPEFRERSGLYVGSGGAETPAAGATDPERRERLWTRSADLVGVDPNWP</sequence>
<comment type="caution">
    <text evidence="3">The sequence shown here is derived from an EMBL/GenBank/DDBJ whole genome shotgun (WGS) entry which is preliminary data.</text>
</comment>